<evidence type="ECO:0000313" key="5">
    <source>
        <dbReference type="Proteomes" id="UP000288216"/>
    </source>
</evidence>
<dbReference type="Pfam" id="PF07679">
    <property type="entry name" value="I-set"/>
    <property type="match status" value="1"/>
</dbReference>
<keyword evidence="5" id="KW-1185">Reference proteome</keyword>
<evidence type="ECO:0000259" key="3">
    <source>
        <dbReference type="Pfam" id="PF07679"/>
    </source>
</evidence>
<name>A0A401P4D1_SCYTO</name>
<feature type="region of interest" description="Disordered" evidence="2">
    <location>
        <begin position="1"/>
        <end position="22"/>
    </location>
</feature>
<comment type="caution">
    <text evidence="4">The sequence shown here is derived from an EMBL/GenBank/DDBJ whole genome shotgun (WGS) entry which is preliminary data.</text>
</comment>
<dbReference type="GO" id="GO:0031430">
    <property type="term" value="C:M band"/>
    <property type="evidence" value="ECO:0007669"/>
    <property type="project" value="TreeGrafter"/>
</dbReference>
<organism evidence="4 5">
    <name type="scientific">Scyliorhinus torazame</name>
    <name type="common">Cloudy catshark</name>
    <name type="synonym">Catulus torazame</name>
    <dbReference type="NCBI Taxonomy" id="75743"/>
    <lineage>
        <taxon>Eukaryota</taxon>
        <taxon>Metazoa</taxon>
        <taxon>Chordata</taxon>
        <taxon>Craniata</taxon>
        <taxon>Vertebrata</taxon>
        <taxon>Chondrichthyes</taxon>
        <taxon>Elasmobranchii</taxon>
        <taxon>Galeomorphii</taxon>
        <taxon>Galeoidea</taxon>
        <taxon>Carcharhiniformes</taxon>
        <taxon>Scyliorhinidae</taxon>
        <taxon>Scyliorhinus</taxon>
    </lineage>
</organism>
<dbReference type="Gene3D" id="2.60.40.10">
    <property type="entry name" value="Immunoglobulins"/>
    <property type="match status" value="2"/>
</dbReference>
<dbReference type="OrthoDB" id="9370994at2759"/>
<dbReference type="InterPro" id="IPR050964">
    <property type="entry name" value="Striated_Muscle_Regulatory"/>
</dbReference>
<dbReference type="InterPro" id="IPR036179">
    <property type="entry name" value="Ig-like_dom_sf"/>
</dbReference>
<dbReference type="SUPFAM" id="SSF48726">
    <property type="entry name" value="Immunoglobulin"/>
    <property type="match status" value="2"/>
</dbReference>
<protein>
    <recommendedName>
        <fullName evidence="3">Immunoglobulin I-set domain-containing protein</fullName>
    </recommendedName>
</protein>
<dbReference type="PANTHER" id="PTHR13817:SF49">
    <property type="entry name" value="MYOSIN-BINDING PROTEIN H"/>
    <property type="match status" value="1"/>
</dbReference>
<dbReference type="FunFam" id="2.60.40.10:FF:000111">
    <property type="entry name" value="Myosin-binding protein C, slow type"/>
    <property type="match status" value="1"/>
</dbReference>
<sequence length="212" mass="23118">MPEPKKPAGFTKKPEGQTGTLGGKAEFVAEVEKPNAKVKWQKGGKDLIAGPKYTIKAEGKKHTLIINDLAKQDDSVYMAVVGTVKEKFELQVKEAEQNQAELPEDDTAPADAHHNLTGLFIEKPESISPHMGDTVSLIAKVDSSSLVKKPAIKWFKGKWMDLGSKAGKVYQFKEEYDSKTKDSGNLLTAFKRTAGAGDDAGELDFSGLLKKR</sequence>
<dbReference type="PANTHER" id="PTHR13817">
    <property type="entry name" value="TITIN"/>
    <property type="match status" value="1"/>
</dbReference>
<dbReference type="GO" id="GO:0045214">
    <property type="term" value="P:sarcomere organization"/>
    <property type="evidence" value="ECO:0007669"/>
    <property type="project" value="TreeGrafter"/>
</dbReference>
<accession>A0A401P4D1</accession>
<dbReference type="InterPro" id="IPR013098">
    <property type="entry name" value="Ig_I-set"/>
</dbReference>
<evidence type="ECO:0000313" key="4">
    <source>
        <dbReference type="EMBL" id="GCB67950.1"/>
    </source>
</evidence>
<proteinExistence type="predicted"/>
<evidence type="ECO:0000256" key="1">
    <source>
        <dbReference type="ARBA" id="ARBA00022737"/>
    </source>
</evidence>
<dbReference type="EMBL" id="BFAA01007166">
    <property type="protein sequence ID" value="GCB67950.1"/>
    <property type="molecule type" value="Genomic_DNA"/>
</dbReference>
<keyword evidence="1" id="KW-0677">Repeat</keyword>
<dbReference type="InterPro" id="IPR013783">
    <property type="entry name" value="Ig-like_fold"/>
</dbReference>
<dbReference type="AlphaFoldDB" id="A0A401P4D1"/>
<gene>
    <name evidence="4" type="ORF">scyTo_0013757</name>
</gene>
<evidence type="ECO:0000256" key="2">
    <source>
        <dbReference type="SAM" id="MobiDB-lite"/>
    </source>
</evidence>
<dbReference type="STRING" id="75743.A0A401P4D1"/>
<feature type="domain" description="Immunoglobulin I-set" evidence="3">
    <location>
        <begin position="10"/>
        <end position="90"/>
    </location>
</feature>
<dbReference type="Proteomes" id="UP000288216">
    <property type="component" value="Unassembled WGS sequence"/>
</dbReference>
<reference evidence="4 5" key="1">
    <citation type="journal article" date="2018" name="Nat. Ecol. Evol.">
        <title>Shark genomes provide insights into elasmobranch evolution and the origin of vertebrates.</title>
        <authorList>
            <person name="Hara Y"/>
            <person name="Yamaguchi K"/>
            <person name="Onimaru K"/>
            <person name="Kadota M"/>
            <person name="Koyanagi M"/>
            <person name="Keeley SD"/>
            <person name="Tatsumi K"/>
            <person name="Tanaka K"/>
            <person name="Motone F"/>
            <person name="Kageyama Y"/>
            <person name="Nozu R"/>
            <person name="Adachi N"/>
            <person name="Nishimura O"/>
            <person name="Nakagawa R"/>
            <person name="Tanegashima C"/>
            <person name="Kiyatake I"/>
            <person name="Matsumoto R"/>
            <person name="Murakumo K"/>
            <person name="Nishida K"/>
            <person name="Terakita A"/>
            <person name="Kuratani S"/>
            <person name="Sato K"/>
            <person name="Hyodo S Kuraku.S."/>
        </authorList>
    </citation>
    <scope>NUCLEOTIDE SEQUENCE [LARGE SCALE GENOMIC DNA]</scope>
</reference>